<dbReference type="PANTHER" id="PTHR43540:SF1">
    <property type="entry name" value="ISOCHORISMATASE HYDROLASE"/>
    <property type="match status" value="1"/>
</dbReference>
<dbReference type="InterPro" id="IPR050272">
    <property type="entry name" value="Isochorismatase-like_hydrls"/>
</dbReference>
<dbReference type="PANTHER" id="PTHR43540">
    <property type="entry name" value="PEROXYUREIDOACRYLATE/UREIDOACRYLATE AMIDOHYDROLASE-RELATED"/>
    <property type="match status" value="1"/>
</dbReference>
<dbReference type="EMBL" id="BSTK01000022">
    <property type="protein sequence ID" value="GLY91838.1"/>
    <property type="molecule type" value="Genomic_DNA"/>
</dbReference>
<keyword evidence="1 3" id="KW-0378">Hydrolase</keyword>
<accession>A0A9W6W024</accession>
<comment type="caution">
    <text evidence="3">The sequence shown here is derived from an EMBL/GenBank/DDBJ whole genome shotgun (WGS) entry which is preliminary data.</text>
</comment>
<dbReference type="SUPFAM" id="SSF52499">
    <property type="entry name" value="Isochorismatase-like hydrolases"/>
    <property type="match status" value="1"/>
</dbReference>
<dbReference type="Pfam" id="PF00857">
    <property type="entry name" value="Isochorismatase"/>
    <property type="match status" value="1"/>
</dbReference>
<dbReference type="AlphaFoldDB" id="A0A9W6W024"/>
<evidence type="ECO:0000313" key="3">
    <source>
        <dbReference type="EMBL" id="GLY91838.1"/>
    </source>
</evidence>
<dbReference type="RefSeq" id="WP_285583698.1">
    <property type="nucleotide sequence ID" value="NZ_BSTK01000022.1"/>
</dbReference>
<sequence length="199" mass="21099">MSRTALLMLDYQVAMCDSGPHGRQPALAEQVAARDVLARAERTLGAARSAGLFVVHVRLAFDPSYELRTNRSARFTAYRTAAAMLLGSTEAEFVPQVAPLPSEPIVTKGGVNPFIGTPLTEMLLGNAITRVVLGGVATNLVVEAAARHAVDTGLDVVVLEDLCASFAADMHDFAVTRTLPLFAEVSDSERFLSSIAEGA</sequence>
<keyword evidence="4" id="KW-1185">Reference proteome</keyword>
<name>A0A9W6W024_9ACTN</name>
<feature type="domain" description="Isochorismatase-like" evidence="2">
    <location>
        <begin position="4"/>
        <end position="189"/>
    </location>
</feature>
<evidence type="ECO:0000256" key="1">
    <source>
        <dbReference type="ARBA" id="ARBA00022801"/>
    </source>
</evidence>
<dbReference type="InterPro" id="IPR036380">
    <property type="entry name" value="Isochorismatase-like_sf"/>
</dbReference>
<protein>
    <submittedName>
        <fullName evidence="3">Isochorismatase hydrolase</fullName>
    </submittedName>
</protein>
<organism evidence="3 4">
    <name type="scientific">Actinoallomurus iriomotensis</name>
    <dbReference type="NCBI Taxonomy" id="478107"/>
    <lineage>
        <taxon>Bacteria</taxon>
        <taxon>Bacillati</taxon>
        <taxon>Actinomycetota</taxon>
        <taxon>Actinomycetes</taxon>
        <taxon>Streptosporangiales</taxon>
        <taxon>Thermomonosporaceae</taxon>
        <taxon>Actinoallomurus</taxon>
    </lineage>
</organism>
<gene>
    <name evidence="3" type="ORF">Airi02_097660</name>
</gene>
<proteinExistence type="predicted"/>
<dbReference type="GO" id="GO:0016787">
    <property type="term" value="F:hydrolase activity"/>
    <property type="evidence" value="ECO:0007669"/>
    <property type="project" value="UniProtKB-KW"/>
</dbReference>
<dbReference type="InterPro" id="IPR000868">
    <property type="entry name" value="Isochorismatase-like_dom"/>
</dbReference>
<reference evidence="3" key="1">
    <citation type="submission" date="2023-03" db="EMBL/GenBank/DDBJ databases">
        <title>Actinoallomurus iriomotensis NBRC 103684.</title>
        <authorList>
            <person name="Ichikawa N."/>
            <person name="Sato H."/>
            <person name="Tonouchi N."/>
        </authorList>
    </citation>
    <scope>NUCLEOTIDE SEQUENCE</scope>
    <source>
        <strain evidence="3">NBRC 103684</strain>
    </source>
</reference>
<dbReference type="Proteomes" id="UP001165074">
    <property type="component" value="Unassembled WGS sequence"/>
</dbReference>
<evidence type="ECO:0000259" key="2">
    <source>
        <dbReference type="Pfam" id="PF00857"/>
    </source>
</evidence>
<dbReference type="CDD" id="cd00431">
    <property type="entry name" value="cysteine_hydrolases"/>
    <property type="match status" value="1"/>
</dbReference>
<dbReference type="Gene3D" id="3.40.50.850">
    <property type="entry name" value="Isochorismatase-like"/>
    <property type="match status" value="1"/>
</dbReference>
<evidence type="ECO:0000313" key="4">
    <source>
        <dbReference type="Proteomes" id="UP001165074"/>
    </source>
</evidence>